<evidence type="ECO:0000313" key="4">
    <source>
        <dbReference type="EMBL" id="KAK4404711.1"/>
    </source>
</evidence>
<evidence type="ECO:0000256" key="1">
    <source>
        <dbReference type="ARBA" id="ARBA00022722"/>
    </source>
</evidence>
<proteinExistence type="predicted"/>
<accession>A0AAE1X405</accession>
<evidence type="ECO:0000313" key="5">
    <source>
        <dbReference type="Proteomes" id="UP001289374"/>
    </source>
</evidence>
<dbReference type="Proteomes" id="UP001289374">
    <property type="component" value="Unassembled WGS sequence"/>
</dbReference>
<dbReference type="InterPro" id="IPR002562">
    <property type="entry name" value="3'-5'_exonuclease_dom"/>
</dbReference>
<keyword evidence="5" id="KW-1185">Reference proteome</keyword>
<reference evidence="4" key="1">
    <citation type="submission" date="2020-06" db="EMBL/GenBank/DDBJ databases">
        <authorList>
            <person name="Li T."/>
            <person name="Hu X."/>
            <person name="Zhang T."/>
            <person name="Song X."/>
            <person name="Zhang H."/>
            <person name="Dai N."/>
            <person name="Sheng W."/>
            <person name="Hou X."/>
            <person name="Wei L."/>
        </authorList>
    </citation>
    <scope>NUCLEOTIDE SEQUENCE</scope>
    <source>
        <strain evidence="4">K16</strain>
        <tissue evidence="4">Leaf</tissue>
    </source>
</reference>
<name>A0AAE1X405_9LAMI</name>
<dbReference type="EMBL" id="JACGWL010000004">
    <property type="protein sequence ID" value="KAK4404711.1"/>
    <property type="molecule type" value="Genomic_DNA"/>
</dbReference>
<dbReference type="CDD" id="cd06141">
    <property type="entry name" value="WRN_exo"/>
    <property type="match status" value="1"/>
</dbReference>
<evidence type="ECO:0000256" key="2">
    <source>
        <dbReference type="ARBA" id="ARBA00022801"/>
    </source>
</evidence>
<dbReference type="Gene3D" id="3.30.420.10">
    <property type="entry name" value="Ribonuclease H-like superfamily/Ribonuclease H"/>
    <property type="match status" value="1"/>
</dbReference>
<dbReference type="FunFam" id="3.30.420.10:FF:000054">
    <property type="entry name" value="Werner Syndrome-like exonuclease"/>
    <property type="match status" value="1"/>
</dbReference>
<evidence type="ECO:0000259" key="3">
    <source>
        <dbReference type="SMART" id="SM00474"/>
    </source>
</evidence>
<dbReference type="GO" id="GO:0008408">
    <property type="term" value="F:3'-5' exonuclease activity"/>
    <property type="evidence" value="ECO:0007669"/>
    <property type="project" value="InterPro"/>
</dbReference>
<dbReference type="SUPFAM" id="SSF53098">
    <property type="entry name" value="Ribonuclease H-like"/>
    <property type="match status" value="1"/>
</dbReference>
<organism evidence="4 5">
    <name type="scientific">Sesamum angolense</name>
    <dbReference type="NCBI Taxonomy" id="2727404"/>
    <lineage>
        <taxon>Eukaryota</taxon>
        <taxon>Viridiplantae</taxon>
        <taxon>Streptophyta</taxon>
        <taxon>Embryophyta</taxon>
        <taxon>Tracheophyta</taxon>
        <taxon>Spermatophyta</taxon>
        <taxon>Magnoliopsida</taxon>
        <taxon>eudicotyledons</taxon>
        <taxon>Gunneridae</taxon>
        <taxon>Pentapetalae</taxon>
        <taxon>asterids</taxon>
        <taxon>lamiids</taxon>
        <taxon>Lamiales</taxon>
        <taxon>Pedaliaceae</taxon>
        <taxon>Sesamum</taxon>
    </lineage>
</organism>
<reference evidence="4" key="2">
    <citation type="journal article" date="2024" name="Plant">
        <title>Genomic evolution and insights into agronomic trait innovations of Sesamum species.</title>
        <authorList>
            <person name="Miao H."/>
            <person name="Wang L."/>
            <person name="Qu L."/>
            <person name="Liu H."/>
            <person name="Sun Y."/>
            <person name="Le M."/>
            <person name="Wang Q."/>
            <person name="Wei S."/>
            <person name="Zheng Y."/>
            <person name="Lin W."/>
            <person name="Duan Y."/>
            <person name="Cao H."/>
            <person name="Xiong S."/>
            <person name="Wang X."/>
            <person name="Wei L."/>
            <person name="Li C."/>
            <person name="Ma Q."/>
            <person name="Ju M."/>
            <person name="Zhao R."/>
            <person name="Li G."/>
            <person name="Mu C."/>
            <person name="Tian Q."/>
            <person name="Mei H."/>
            <person name="Zhang T."/>
            <person name="Gao T."/>
            <person name="Zhang H."/>
        </authorList>
    </citation>
    <scope>NUCLEOTIDE SEQUENCE</scope>
    <source>
        <strain evidence="4">K16</strain>
    </source>
</reference>
<dbReference type="PANTHER" id="PTHR13620">
    <property type="entry name" value="3-5 EXONUCLEASE"/>
    <property type="match status" value="1"/>
</dbReference>
<keyword evidence="1" id="KW-0540">Nuclease</keyword>
<dbReference type="PANTHER" id="PTHR13620:SF105">
    <property type="entry name" value="OS01G0737700 PROTEIN"/>
    <property type="match status" value="1"/>
</dbReference>
<keyword evidence="2" id="KW-0378">Hydrolase</keyword>
<dbReference type="AlphaFoldDB" id="A0AAE1X405"/>
<feature type="domain" description="3'-5' exonuclease" evidence="3">
    <location>
        <begin position="30"/>
        <end position="216"/>
    </location>
</feature>
<protein>
    <recommendedName>
        <fullName evidence="3">3'-5' exonuclease domain-containing protein</fullName>
    </recommendedName>
</protein>
<sequence length="220" mass="25644">MAITSIQYGKCPSITQEAYLVSFFGDTIFTQVTHDPDTVTRWISDIESIHRNRLHCLIVGLDVEWRPSFNRYQQNPVATLQLCVGRRCLIYQIIHSDGDIPDSLVDFLSNEDYTFVGVNIYSNLDKLETDYDEIKIVHNAVDLRRLVANRYRRRDLLYAGLEELAKVVLHKEVEKPRRVTMSRWDSRWLTAEQAQYACTDAFMCFEIGRVLKAPGFLRLY</sequence>
<dbReference type="GO" id="GO:0005634">
    <property type="term" value="C:nucleus"/>
    <property type="evidence" value="ECO:0007669"/>
    <property type="project" value="TreeGrafter"/>
</dbReference>
<dbReference type="GO" id="GO:0006139">
    <property type="term" value="P:nucleobase-containing compound metabolic process"/>
    <property type="evidence" value="ECO:0007669"/>
    <property type="project" value="InterPro"/>
</dbReference>
<comment type="caution">
    <text evidence="4">The sequence shown here is derived from an EMBL/GenBank/DDBJ whole genome shotgun (WGS) entry which is preliminary data.</text>
</comment>
<dbReference type="InterPro" id="IPR012337">
    <property type="entry name" value="RNaseH-like_sf"/>
</dbReference>
<dbReference type="GO" id="GO:0005737">
    <property type="term" value="C:cytoplasm"/>
    <property type="evidence" value="ECO:0007669"/>
    <property type="project" value="TreeGrafter"/>
</dbReference>
<dbReference type="GO" id="GO:0003676">
    <property type="term" value="F:nucleic acid binding"/>
    <property type="evidence" value="ECO:0007669"/>
    <property type="project" value="InterPro"/>
</dbReference>
<gene>
    <name evidence="4" type="ORF">Sango_0839700</name>
</gene>
<dbReference type="InterPro" id="IPR036397">
    <property type="entry name" value="RNaseH_sf"/>
</dbReference>
<dbReference type="InterPro" id="IPR051132">
    <property type="entry name" value="3-5_Exonuclease_domain"/>
</dbReference>
<dbReference type="SMART" id="SM00474">
    <property type="entry name" value="35EXOc"/>
    <property type="match status" value="1"/>
</dbReference>
<dbReference type="Pfam" id="PF01612">
    <property type="entry name" value="DNA_pol_A_exo1"/>
    <property type="match status" value="1"/>
</dbReference>